<keyword evidence="2" id="KW-0694">RNA-binding</keyword>
<organism evidence="4">
    <name type="scientific">Aureoumbra lagunensis</name>
    <dbReference type="NCBI Taxonomy" id="44058"/>
    <lineage>
        <taxon>Eukaryota</taxon>
        <taxon>Sar</taxon>
        <taxon>Stramenopiles</taxon>
        <taxon>Ochrophyta</taxon>
        <taxon>Pelagophyceae</taxon>
        <taxon>Pelagomonadales</taxon>
        <taxon>Aureoumbra</taxon>
    </lineage>
</organism>
<accession>A0A7S3NJI9</accession>
<reference evidence="4" key="1">
    <citation type="submission" date="2021-01" db="EMBL/GenBank/DDBJ databases">
        <authorList>
            <person name="Corre E."/>
            <person name="Pelletier E."/>
            <person name="Niang G."/>
            <person name="Scheremetjew M."/>
            <person name="Finn R."/>
            <person name="Kale V."/>
            <person name="Holt S."/>
            <person name="Cochrane G."/>
            <person name="Meng A."/>
            <person name="Brown T."/>
            <person name="Cohen L."/>
        </authorList>
    </citation>
    <scope>NUCLEOTIDE SEQUENCE</scope>
    <source>
        <strain evidence="4">CCMP1510</strain>
    </source>
</reference>
<feature type="signal peptide" evidence="3">
    <location>
        <begin position="1"/>
        <end position="19"/>
    </location>
</feature>
<evidence type="ECO:0000313" key="4">
    <source>
        <dbReference type="EMBL" id="CAE0364545.1"/>
    </source>
</evidence>
<dbReference type="CDD" id="cd09294">
    <property type="entry name" value="SmpB"/>
    <property type="match status" value="1"/>
</dbReference>
<protein>
    <recommendedName>
        <fullName evidence="5">SsrA-binding protein</fullName>
    </recommendedName>
</protein>
<gene>
    <name evidence="4" type="ORF">ALAG00032_LOCUS5286</name>
</gene>
<evidence type="ECO:0000256" key="2">
    <source>
        <dbReference type="ARBA" id="ARBA00022884"/>
    </source>
</evidence>
<dbReference type="GO" id="GO:0003723">
    <property type="term" value="F:RNA binding"/>
    <property type="evidence" value="ECO:0007669"/>
    <property type="project" value="UniProtKB-KW"/>
</dbReference>
<dbReference type="PANTHER" id="PTHR30308">
    <property type="entry name" value="TMRNA-BINDING COMPONENT OF TRANS-TRANSLATION TAGGING COMPLEX"/>
    <property type="match status" value="1"/>
</dbReference>
<dbReference type="InterPro" id="IPR000037">
    <property type="entry name" value="SsrA-bd_prot"/>
</dbReference>
<dbReference type="InterPro" id="IPR023620">
    <property type="entry name" value="SmpB"/>
</dbReference>
<feature type="chain" id="PRO_5030801812" description="SsrA-binding protein" evidence="3">
    <location>
        <begin position="20"/>
        <end position="188"/>
    </location>
</feature>
<sequence length="188" mass="21934">MMRLLIRISLVQILVESFGMQTLSTNQIKRKKELQRRIIATNKKARFNYEVVRTLEAGIALVGTEVKACRSGKATIRDGFARITKNSIWLHNTDIAQHVTTSTYFNHDTKRPRQLLVHKAEARKLRAELQLPGYTLIPLSFYFNHNNFMKVELGLCRGKNKRDKREDIKRRDDKRMMNRISKSSTALF</sequence>
<dbReference type="Pfam" id="PF01668">
    <property type="entry name" value="SmpB"/>
    <property type="match status" value="1"/>
</dbReference>
<dbReference type="Gene3D" id="2.40.280.10">
    <property type="match status" value="1"/>
</dbReference>
<dbReference type="GO" id="GO:0070930">
    <property type="term" value="P:trans-translation-dependent protein tagging"/>
    <property type="evidence" value="ECO:0007669"/>
    <property type="project" value="TreeGrafter"/>
</dbReference>
<evidence type="ECO:0000256" key="1">
    <source>
        <dbReference type="ARBA" id="ARBA00022490"/>
    </source>
</evidence>
<dbReference type="SUPFAM" id="SSF74982">
    <property type="entry name" value="Small protein B (SmpB)"/>
    <property type="match status" value="1"/>
</dbReference>
<evidence type="ECO:0000256" key="3">
    <source>
        <dbReference type="SAM" id="SignalP"/>
    </source>
</evidence>
<dbReference type="NCBIfam" id="TIGR00086">
    <property type="entry name" value="smpB"/>
    <property type="match status" value="1"/>
</dbReference>
<dbReference type="AlphaFoldDB" id="A0A7S3NJI9"/>
<dbReference type="NCBIfam" id="NF003843">
    <property type="entry name" value="PRK05422.1"/>
    <property type="match status" value="1"/>
</dbReference>
<dbReference type="HAMAP" id="MF_00023">
    <property type="entry name" value="SmpB"/>
    <property type="match status" value="1"/>
</dbReference>
<name>A0A7S3NJI9_9STRA</name>
<keyword evidence="3" id="KW-0732">Signal</keyword>
<evidence type="ECO:0008006" key="5">
    <source>
        <dbReference type="Google" id="ProtNLM"/>
    </source>
</evidence>
<dbReference type="PANTHER" id="PTHR30308:SF2">
    <property type="entry name" value="SSRA-BINDING PROTEIN"/>
    <property type="match status" value="1"/>
</dbReference>
<proteinExistence type="inferred from homology"/>
<keyword evidence="1" id="KW-0963">Cytoplasm</keyword>
<dbReference type="EMBL" id="HBIJ01007499">
    <property type="protein sequence ID" value="CAE0364545.1"/>
    <property type="molecule type" value="Transcribed_RNA"/>
</dbReference>
<dbReference type="GO" id="GO:0005829">
    <property type="term" value="C:cytosol"/>
    <property type="evidence" value="ECO:0007669"/>
    <property type="project" value="TreeGrafter"/>
</dbReference>